<evidence type="ECO:0000313" key="3">
    <source>
        <dbReference type="Proteomes" id="UP000634134"/>
    </source>
</evidence>
<reference evidence="3" key="1">
    <citation type="submission" date="2023-07" db="EMBL/GenBank/DDBJ databases">
        <title>Dyadobacter sp. nov 'subterranea' isolated from contaminted grondwater.</title>
        <authorList>
            <person name="Szabo I."/>
            <person name="Al-Omari J."/>
            <person name="Szerdahelyi S.G."/>
            <person name="Rado J."/>
        </authorList>
    </citation>
    <scope>NUCLEOTIDE SEQUENCE [LARGE SCALE GENOMIC DNA]</scope>
    <source>
        <strain evidence="3">UP-52</strain>
    </source>
</reference>
<evidence type="ECO:0000313" key="2">
    <source>
        <dbReference type="EMBL" id="MBE9465119.1"/>
    </source>
</evidence>
<keyword evidence="1" id="KW-0732">Signal</keyword>
<evidence type="ECO:0000256" key="1">
    <source>
        <dbReference type="SAM" id="SignalP"/>
    </source>
</evidence>
<proteinExistence type="predicted"/>
<comment type="caution">
    <text evidence="2">The sequence shown here is derived from an EMBL/GenBank/DDBJ whole genome shotgun (WGS) entry which is preliminary data.</text>
</comment>
<dbReference type="EMBL" id="JACYGY010000001">
    <property type="protein sequence ID" value="MBE9465119.1"/>
    <property type="molecule type" value="Genomic_DNA"/>
</dbReference>
<accession>A0ABR9WHX2</accession>
<dbReference type="Proteomes" id="UP000634134">
    <property type="component" value="Unassembled WGS sequence"/>
</dbReference>
<protein>
    <recommendedName>
        <fullName evidence="4">Salt-induced outer membrane protein</fullName>
    </recommendedName>
</protein>
<dbReference type="RefSeq" id="WP_194123142.1">
    <property type="nucleotide sequence ID" value="NZ_JACYGY010000001.1"/>
</dbReference>
<evidence type="ECO:0008006" key="4">
    <source>
        <dbReference type="Google" id="ProtNLM"/>
    </source>
</evidence>
<organism evidence="2 3">
    <name type="scientific">Dyadobacter subterraneus</name>
    <dbReference type="NCBI Taxonomy" id="2773304"/>
    <lineage>
        <taxon>Bacteria</taxon>
        <taxon>Pseudomonadati</taxon>
        <taxon>Bacteroidota</taxon>
        <taxon>Cytophagia</taxon>
        <taxon>Cytophagales</taxon>
        <taxon>Spirosomataceae</taxon>
        <taxon>Dyadobacter</taxon>
    </lineage>
</organism>
<sequence length="238" mass="26292">MKKSIGISLAIFLASVSVFAQTRIPADTIFDNYYKATGGKSLWQNIKTYSLKRNYTSATSTPYTSSVAVSLADNSVYKSKTIMNRAFVYTMKGTDAWVKVPLGNKVDVKDLSQAEKDALKYEMYENLVPFIDYQNRGFIATTVGTETINGVATNQVELQGKGVKYNLYFDSKTGLLTRQKESLAGVETVTDFSNYTKAASGLLYPAKLVEINSIDKKPLTITSSITINDAVSPELFKR</sequence>
<feature type="chain" id="PRO_5047210340" description="Salt-induced outer membrane protein" evidence="1">
    <location>
        <begin position="21"/>
        <end position="238"/>
    </location>
</feature>
<gene>
    <name evidence="2" type="ORF">IEE83_24820</name>
</gene>
<keyword evidence="3" id="KW-1185">Reference proteome</keyword>
<feature type="signal peptide" evidence="1">
    <location>
        <begin position="1"/>
        <end position="20"/>
    </location>
</feature>
<name>A0ABR9WHX2_9BACT</name>